<sequence>MASTLTLILSIIFLFGSSLEYSSEEHEDCYYMSPRVCRSSVLSEMCDCIRDIHQRRECSWNPEAQRIESFLHNHWSMEVRRDNKDLDFVLNVCVHRRNFKVFLEKAKQFALTSEDPILPKDIIEMRNSAYPTDWSTMTPTQKVTNYLRDNSKLLKELYYKLELKI</sequence>
<dbReference type="Proteomes" id="UP001152747">
    <property type="component" value="Unassembled WGS sequence"/>
</dbReference>
<feature type="signal peptide" evidence="1">
    <location>
        <begin position="1"/>
        <end position="18"/>
    </location>
</feature>
<evidence type="ECO:0008006" key="4">
    <source>
        <dbReference type="Google" id="ProtNLM"/>
    </source>
</evidence>
<organism evidence="2 3">
    <name type="scientific">Caenorhabditis angaria</name>
    <dbReference type="NCBI Taxonomy" id="860376"/>
    <lineage>
        <taxon>Eukaryota</taxon>
        <taxon>Metazoa</taxon>
        <taxon>Ecdysozoa</taxon>
        <taxon>Nematoda</taxon>
        <taxon>Chromadorea</taxon>
        <taxon>Rhabditida</taxon>
        <taxon>Rhabditina</taxon>
        <taxon>Rhabditomorpha</taxon>
        <taxon>Rhabditoidea</taxon>
        <taxon>Rhabditidae</taxon>
        <taxon>Peloderinae</taxon>
        <taxon>Caenorhabditis</taxon>
    </lineage>
</organism>
<evidence type="ECO:0000313" key="2">
    <source>
        <dbReference type="EMBL" id="CAI5453622.1"/>
    </source>
</evidence>
<comment type="caution">
    <text evidence="2">The sequence shown here is derived from an EMBL/GenBank/DDBJ whole genome shotgun (WGS) entry which is preliminary data.</text>
</comment>
<name>A0A9P1J0Q0_9PELO</name>
<evidence type="ECO:0000256" key="1">
    <source>
        <dbReference type="SAM" id="SignalP"/>
    </source>
</evidence>
<dbReference type="EMBL" id="CANHGI010000005">
    <property type="protein sequence ID" value="CAI5453622.1"/>
    <property type="molecule type" value="Genomic_DNA"/>
</dbReference>
<reference evidence="2" key="1">
    <citation type="submission" date="2022-11" db="EMBL/GenBank/DDBJ databases">
        <authorList>
            <person name="Kikuchi T."/>
        </authorList>
    </citation>
    <scope>NUCLEOTIDE SEQUENCE</scope>
    <source>
        <strain evidence="2">PS1010</strain>
    </source>
</reference>
<gene>
    <name evidence="2" type="ORF">CAMP_LOCUS16259</name>
</gene>
<protein>
    <recommendedName>
        <fullName evidence="4">DUF19 domain-containing protein</fullName>
    </recommendedName>
</protein>
<keyword evidence="3" id="KW-1185">Reference proteome</keyword>
<accession>A0A9P1J0Q0</accession>
<keyword evidence="1" id="KW-0732">Signal</keyword>
<dbReference type="AlphaFoldDB" id="A0A9P1J0Q0"/>
<feature type="chain" id="PRO_5040328614" description="DUF19 domain-containing protein" evidence="1">
    <location>
        <begin position="19"/>
        <end position="165"/>
    </location>
</feature>
<proteinExistence type="predicted"/>
<evidence type="ECO:0000313" key="3">
    <source>
        <dbReference type="Proteomes" id="UP001152747"/>
    </source>
</evidence>